<name>A0A1I7WHU6_HETBA</name>
<proteinExistence type="predicted"/>
<protein>
    <submittedName>
        <fullName evidence="2">MSP domain-containing protein</fullName>
    </submittedName>
</protein>
<reference evidence="2" key="1">
    <citation type="submission" date="2016-11" db="UniProtKB">
        <authorList>
            <consortium name="WormBaseParasite"/>
        </authorList>
    </citation>
    <scope>IDENTIFICATION</scope>
</reference>
<keyword evidence="1" id="KW-1185">Reference proteome</keyword>
<organism evidence="1 2">
    <name type="scientific">Heterorhabditis bacteriophora</name>
    <name type="common">Entomopathogenic nematode worm</name>
    <dbReference type="NCBI Taxonomy" id="37862"/>
    <lineage>
        <taxon>Eukaryota</taxon>
        <taxon>Metazoa</taxon>
        <taxon>Ecdysozoa</taxon>
        <taxon>Nematoda</taxon>
        <taxon>Chromadorea</taxon>
        <taxon>Rhabditida</taxon>
        <taxon>Rhabditina</taxon>
        <taxon>Rhabditomorpha</taxon>
        <taxon>Strongyloidea</taxon>
        <taxon>Heterorhabditidae</taxon>
        <taxon>Heterorhabditis</taxon>
    </lineage>
</organism>
<dbReference type="WBParaSite" id="Hba_04574">
    <property type="protein sequence ID" value="Hba_04574"/>
    <property type="gene ID" value="Hba_04574"/>
</dbReference>
<dbReference type="AlphaFoldDB" id="A0A1I7WHU6"/>
<evidence type="ECO:0000313" key="2">
    <source>
        <dbReference type="WBParaSite" id="Hba_04574"/>
    </source>
</evidence>
<sequence length="31" mass="3568">MESAIRIKMFDKTVTEPKIVYSLNPNDSQVI</sequence>
<dbReference type="Proteomes" id="UP000095283">
    <property type="component" value="Unplaced"/>
</dbReference>
<evidence type="ECO:0000313" key="1">
    <source>
        <dbReference type="Proteomes" id="UP000095283"/>
    </source>
</evidence>
<accession>A0A1I7WHU6</accession>